<dbReference type="SMART" id="SM00052">
    <property type="entry name" value="EAL"/>
    <property type="match status" value="1"/>
</dbReference>
<dbReference type="Pfam" id="PF00563">
    <property type="entry name" value="EAL"/>
    <property type="match status" value="1"/>
</dbReference>
<dbReference type="Pfam" id="PF00990">
    <property type="entry name" value="GGDEF"/>
    <property type="match status" value="1"/>
</dbReference>
<keyword evidence="5" id="KW-1185">Reference proteome</keyword>
<dbReference type="SUPFAM" id="SSF141868">
    <property type="entry name" value="EAL domain-like"/>
    <property type="match status" value="1"/>
</dbReference>
<name>A0A399R8R5_9PROT</name>
<dbReference type="EMBL" id="QWFX01000013">
    <property type="protein sequence ID" value="RIJ27956.1"/>
    <property type="molecule type" value="Genomic_DNA"/>
</dbReference>
<sequence>MKADISKDNSDDARLLLKKIEQERNARLSAERALEDKSRELLEASRQLEETKYELDQQMETLRSERDRVLTLSRLDLLTRLINRATFVSHLEEVLKTNPHDGYYHWLFLIDLRGFKKINSLVGQHGGDLVLKEVGRRLQEAAFASNSLAARLGGNEFAISTVLSTRDAANFADFLRSILEASMNILGRRVIMDVNIGAAGTNIAEATVESLRGAADFALLKCRKTGSSRVCLFDPSMQDEIVEKLDLEVRLRQAIRDKQIEPWFQPIVDSSRPDRVSFEVLARWSRPDGMISPGTFIPLATKLGFRRRLDADLFLTASELALPWIEEGWLKDLSFNVPPSDLFLPSFLSDLDALLEESPIPNDRIVMEITEAVFIEDLEAAREKLEAIKARGVRIALDDFGTGYSNLRSMIALPFSKIKLDRSLIAELESNDRVTMLVSAVTQWARAVNIGLVAEGVENEAQFTVLKALGCSNLQGYYFGHALPAQEVWARYGRQGDKEALRA</sequence>
<dbReference type="InterPro" id="IPR035919">
    <property type="entry name" value="EAL_sf"/>
</dbReference>
<feature type="domain" description="EAL" evidence="2">
    <location>
        <begin position="244"/>
        <end position="496"/>
    </location>
</feature>
<dbReference type="PANTHER" id="PTHR33121">
    <property type="entry name" value="CYCLIC DI-GMP PHOSPHODIESTERASE PDEF"/>
    <property type="match status" value="1"/>
</dbReference>
<evidence type="ECO:0000256" key="1">
    <source>
        <dbReference type="SAM" id="Coils"/>
    </source>
</evidence>
<gene>
    <name evidence="4" type="ORF">D1223_11065</name>
</gene>
<dbReference type="SMART" id="SM00267">
    <property type="entry name" value="GGDEF"/>
    <property type="match status" value="1"/>
</dbReference>
<evidence type="ECO:0000259" key="3">
    <source>
        <dbReference type="PROSITE" id="PS50887"/>
    </source>
</evidence>
<dbReference type="CDD" id="cd01948">
    <property type="entry name" value="EAL"/>
    <property type="match status" value="1"/>
</dbReference>
<evidence type="ECO:0000313" key="4">
    <source>
        <dbReference type="EMBL" id="RIJ27956.1"/>
    </source>
</evidence>
<dbReference type="PROSITE" id="PS50887">
    <property type="entry name" value="GGDEF"/>
    <property type="match status" value="1"/>
</dbReference>
<dbReference type="InterPro" id="IPR043128">
    <property type="entry name" value="Rev_trsase/Diguanyl_cyclase"/>
</dbReference>
<proteinExistence type="predicted"/>
<dbReference type="PROSITE" id="PS50883">
    <property type="entry name" value="EAL"/>
    <property type="match status" value="1"/>
</dbReference>
<reference evidence="4 5" key="1">
    <citation type="submission" date="2018-08" db="EMBL/GenBank/DDBJ databases">
        <title>Henriciella mobilis sp. nov., isolated from seawater.</title>
        <authorList>
            <person name="Cheng H."/>
            <person name="Wu Y.-H."/>
            <person name="Xu X.-W."/>
            <person name="Guo L.-L."/>
        </authorList>
    </citation>
    <scope>NUCLEOTIDE SEQUENCE [LARGE SCALE GENOMIC DNA]</scope>
    <source>
        <strain evidence="4 5">JN25</strain>
    </source>
</reference>
<dbReference type="CDD" id="cd01949">
    <property type="entry name" value="GGDEF"/>
    <property type="match status" value="1"/>
</dbReference>
<dbReference type="SUPFAM" id="SSF55073">
    <property type="entry name" value="Nucleotide cyclase"/>
    <property type="match status" value="1"/>
</dbReference>
<dbReference type="NCBIfam" id="TIGR00254">
    <property type="entry name" value="GGDEF"/>
    <property type="match status" value="1"/>
</dbReference>
<keyword evidence="1" id="KW-0175">Coiled coil</keyword>
<dbReference type="Gene3D" id="3.20.20.450">
    <property type="entry name" value="EAL domain"/>
    <property type="match status" value="1"/>
</dbReference>
<dbReference type="InterPro" id="IPR000160">
    <property type="entry name" value="GGDEF_dom"/>
</dbReference>
<dbReference type="InterPro" id="IPR029787">
    <property type="entry name" value="Nucleotide_cyclase"/>
</dbReference>
<organism evidence="4 5">
    <name type="scientific">Henriciella mobilis</name>
    <dbReference type="NCBI Taxonomy" id="2305467"/>
    <lineage>
        <taxon>Bacteria</taxon>
        <taxon>Pseudomonadati</taxon>
        <taxon>Pseudomonadota</taxon>
        <taxon>Alphaproteobacteria</taxon>
        <taxon>Hyphomonadales</taxon>
        <taxon>Hyphomonadaceae</taxon>
        <taxon>Henriciella</taxon>
    </lineage>
</organism>
<evidence type="ECO:0000313" key="5">
    <source>
        <dbReference type="Proteomes" id="UP000266385"/>
    </source>
</evidence>
<dbReference type="GO" id="GO:0071111">
    <property type="term" value="F:cyclic-guanylate-specific phosphodiesterase activity"/>
    <property type="evidence" value="ECO:0007669"/>
    <property type="project" value="InterPro"/>
</dbReference>
<dbReference type="RefSeq" id="WP_119376492.1">
    <property type="nucleotide sequence ID" value="NZ_QWFX01000013.1"/>
</dbReference>
<accession>A0A399R8R5</accession>
<dbReference type="AlphaFoldDB" id="A0A399R8R5"/>
<feature type="coiled-coil region" evidence="1">
    <location>
        <begin position="20"/>
        <end position="68"/>
    </location>
</feature>
<dbReference type="InterPro" id="IPR050706">
    <property type="entry name" value="Cyclic-di-GMP_PDE-like"/>
</dbReference>
<dbReference type="Proteomes" id="UP000266385">
    <property type="component" value="Unassembled WGS sequence"/>
</dbReference>
<dbReference type="OrthoDB" id="7279500at2"/>
<dbReference type="PANTHER" id="PTHR33121:SF70">
    <property type="entry name" value="SIGNALING PROTEIN YKOW"/>
    <property type="match status" value="1"/>
</dbReference>
<dbReference type="InterPro" id="IPR001633">
    <property type="entry name" value="EAL_dom"/>
</dbReference>
<feature type="domain" description="GGDEF" evidence="3">
    <location>
        <begin position="103"/>
        <end position="235"/>
    </location>
</feature>
<evidence type="ECO:0000259" key="2">
    <source>
        <dbReference type="PROSITE" id="PS50883"/>
    </source>
</evidence>
<comment type="caution">
    <text evidence="4">The sequence shown here is derived from an EMBL/GenBank/DDBJ whole genome shotgun (WGS) entry which is preliminary data.</text>
</comment>
<dbReference type="Gene3D" id="3.30.70.270">
    <property type="match status" value="1"/>
</dbReference>
<protein>
    <submittedName>
        <fullName evidence="4">Bifunctional diguanylate cyclase/phosphodiesterase</fullName>
    </submittedName>
</protein>